<dbReference type="Pfam" id="PF01593">
    <property type="entry name" value="Amino_oxidase"/>
    <property type="match status" value="1"/>
</dbReference>
<dbReference type="SUPFAM" id="SSF54373">
    <property type="entry name" value="FAD-linked reductases, C-terminal domain"/>
    <property type="match status" value="1"/>
</dbReference>
<gene>
    <name evidence="2" type="ORF">FALBO_8616</name>
</gene>
<dbReference type="AlphaFoldDB" id="A0A8H4PJC8"/>
<accession>A0A8H4PJC8</accession>
<comment type="caution">
    <text evidence="2">The sequence shown here is derived from an EMBL/GenBank/DDBJ whole genome shotgun (WGS) entry which is preliminary data.</text>
</comment>
<reference evidence="2 3" key="1">
    <citation type="submission" date="2020-01" db="EMBL/GenBank/DDBJ databases">
        <title>Identification and distribution of gene clusters putatively required for synthesis of sphingolipid metabolism inhibitors in phylogenetically diverse species of the filamentous fungus Fusarium.</title>
        <authorList>
            <person name="Kim H.-S."/>
            <person name="Busman M."/>
            <person name="Brown D.W."/>
            <person name="Divon H."/>
            <person name="Uhlig S."/>
            <person name="Proctor R.H."/>
        </authorList>
    </citation>
    <scope>NUCLEOTIDE SEQUENCE [LARGE SCALE GENOMIC DNA]</scope>
    <source>
        <strain evidence="2 3">NRRL 20459</strain>
    </source>
</reference>
<sequence length="455" mass="51396">MKANIAPLREALKKDAEQNPPGESGWKLLMEYDTYSTRQFLGTAHPEIKLPDGMPRPPYNYNTIEWLETFNGGTDWYDQAHSETVLESLDFEFFEKTKWSCVMGGAQQLAKKMEGRIKKKPRFNSPVTAIRAVDEMKVELDIRNEDAIHTESYNAVFNTTTLGCLQRIDTRQAGLRYPIKQAIRSLGYGTSCKVAIKFSRAWWIHDLKGFNIKQAGLGHSDLSLRTCVYPSYNIYDDASKSAVLLCSYTWQQDSDRLGSLMSTNPNHAEKVADEAALKELLLRELAILHKNPEMSDEDLYKLIKGSYVDHHAWNWSTDPNTAGAFAFFRPQQFTSMWNKLIQPSGDVIIVGEAASPHHAWVVGALESVIHGLHAWMGANAHVHGMQEARDILAKDQKGNPFVGLPPYMDENMSQWHSMMGMVHRDEHLKDPDSSGDVKPTPSLLASFDYEAFHSS</sequence>
<name>A0A8H4PJC8_9HYPO</name>
<protein>
    <submittedName>
        <fullName evidence="2">L-amino-acid oxidase</fullName>
    </submittedName>
</protein>
<dbReference type="EMBL" id="JAADYS010001174">
    <property type="protein sequence ID" value="KAF4464552.1"/>
    <property type="molecule type" value="Genomic_DNA"/>
</dbReference>
<proteinExistence type="predicted"/>
<dbReference type="InterPro" id="IPR050281">
    <property type="entry name" value="Flavin_monoamine_oxidase"/>
</dbReference>
<dbReference type="PANTHER" id="PTHR10742:SF342">
    <property type="entry name" value="AMINE OXIDASE"/>
    <property type="match status" value="1"/>
</dbReference>
<dbReference type="OrthoDB" id="7777654at2759"/>
<dbReference type="InterPro" id="IPR002937">
    <property type="entry name" value="Amino_oxidase"/>
</dbReference>
<dbReference type="GO" id="GO:0009063">
    <property type="term" value="P:amino acid catabolic process"/>
    <property type="evidence" value="ECO:0007669"/>
    <property type="project" value="TreeGrafter"/>
</dbReference>
<organism evidence="2 3">
    <name type="scientific">Fusarium albosuccineum</name>
    <dbReference type="NCBI Taxonomy" id="1237068"/>
    <lineage>
        <taxon>Eukaryota</taxon>
        <taxon>Fungi</taxon>
        <taxon>Dikarya</taxon>
        <taxon>Ascomycota</taxon>
        <taxon>Pezizomycotina</taxon>
        <taxon>Sordariomycetes</taxon>
        <taxon>Hypocreomycetidae</taxon>
        <taxon>Hypocreales</taxon>
        <taxon>Nectriaceae</taxon>
        <taxon>Fusarium</taxon>
        <taxon>Fusarium decemcellulare species complex</taxon>
    </lineage>
</organism>
<evidence type="ECO:0000313" key="2">
    <source>
        <dbReference type="EMBL" id="KAF4464552.1"/>
    </source>
</evidence>
<dbReference type="Proteomes" id="UP000554235">
    <property type="component" value="Unassembled WGS sequence"/>
</dbReference>
<dbReference type="Gene3D" id="3.90.660.10">
    <property type="match status" value="1"/>
</dbReference>
<dbReference type="GO" id="GO:0001716">
    <property type="term" value="F:L-amino-acid oxidase activity"/>
    <property type="evidence" value="ECO:0007669"/>
    <property type="project" value="TreeGrafter"/>
</dbReference>
<evidence type="ECO:0000313" key="3">
    <source>
        <dbReference type="Proteomes" id="UP000554235"/>
    </source>
</evidence>
<feature type="domain" description="Amine oxidase" evidence="1">
    <location>
        <begin position="67"/>
        <end position="367"/>
    </location>
</feature>
<dbReference type="Gene3D" id="1.10.10.1620">
    <property type="match status" value="1"/>
</dbReference>
<evidence type="ECO:0000259" key="1">
    <source>
        <dbReference type="Pfam" id="PF01593"/>
    </source>
</evidence>
<dbReference type="InterPro" id="IPR036188">
    <property type="entry name" value="FAD/NAD-bd_sf"/>
</dbReference>
<keyword evidence="3" id="KW-1185">Reference proteome</keyword>
<dbReference type="SUPFAM" id="SSF51905">
    <property type="entry name" value="FAD/NAD(P)-binding domain"/>
    <property type="match status" value="1"/>
</dbReference>
<dbReference type="PANTHER" id="PTHR10742">
    <property type="entry name" value="FLAVIN MONOAMINE OXIDASE"/>
    <property type="match status" value="1"/>
</dbReference>